<accession>A0A5B7CZ10</accession>
<proteinExistence type="predicted"/>
<keyword evidence="2" id="KW-1185">Reference proteome</keyword>
<organism evidence="1 2">
    <name type="scientific">Portunus trituberculatus</name>
    <name type="common">Swimming crab</name>
    <name type="synonym">Neptunus trituberculatus</name>
    <dbReference type="NCBI Taxonomy" id="210409"/>
    <lineage>
        <taxon>Eukaryota</taxon>
        <taxon>Metazoa</taxon>
        <taxon>Ecdysozoa</taxon>
        <taxon>Arthropoda</taxon>
        <taxon>Crustacea</taxon>
        <taxon>Multicrustacea</taxon>
        <taxon>Malacostraca</taxon>
        <taxon>Eumalacostraca</taxon>
        <taxon>Eucarida</taxon>
        <taxon>Decapoda</taxon>
        <taxon>Pleocyemata</taxon>
        <taxon>Brachyura</taxon>
        <taxon>Eubrachyura</taxon>
        <taxon>Portunoidea</taxon>
        <taxon>Portunidae</taxon>
        <taxon>Portuninae</taxon>
        <taxon>Portunus</taxon>
    </lineage>
</organism>
<dbReference type="Proteomes" id="UP000324222">
    <property type="component" value="Unassembled WGS sequence"/>
</dbReference>
<evidence type="ECO:0000313" key="1">
    <source>
        <dbReference type="EMBL" id="MPC12673.1"/>
    </source>
</evidence>
<reference evidence="1 2" key="1">
    <citation type="submission" date="2019-05" db="EMBL/GenBank/DDBJ databases">
        <title>Another draft genome of Portunus trituberculatus and its Hox gene families provides insights of decapod evolution.</title>
        <authorList>
            <person name="Jeong J.-H."/>
            <person name="Song I."/>
            <person name="Kim S."/>
            <person name="Choi T."/>
            <person name="Kim D."/>
            <person name="Ryu S."/>
            <person name="Kim W."/>
        </authorList>
    </citation>
    <scope>NUCLEOTIDE SEQUENCE [LARGE SCALE GENOMIC DNA]</scope>
    <source>
        <tissue evidence="1">Muscle</tissue>
    </source>
</reference>
<gene>
    <name evidence="1" type="ORF">E2C01_005377</name>
</gene>
<protein>
    <submittedName>
        <fullName evidence="1">Uncharacterized protein</fullName>
    </submittedName>
</protein>
<name>A0A5B7CZ10_PORTR</name>
<dbReference type="AlphaFoldDB" id="A0A5B7CZ10"/>
<comment type="caution">
    <text evidence="1">The sequence shown here is derived from an EMBL/GenBank/DDBJ whole genome shotgun (WGS) entry which is preliminary data.</text>
</comment>
<dbReference type="EMBL" id="VSRR010000230">
    <property type="protein sequence ID" value="MPC12673.1"/>
    <property type="molecule type" value="Genomic_DNA"/>
</dbReference>
<evidence type="ECO:0000313" key="2">
    <source>
        <dbReference type="Proteomes" id="UP000324222"/>
    </source>
</evidence>
<sequence>MLGISLRLSGIRAGFCTSCSRSWRIAKLKASSPGLIFAMEPLKGLRPQFENHYRLSTLKCLLGLGLKGVPENAWLSDLEENHELSL</sequence>